<comment type="caution">
    <text evidence="1">The sequence shown here is derived from an EMBL/GenBank/DDBJ whole genome shotgun (WGS) entry which is preliminary data.</text>
</comment>
<protein>
    <submittedName>
        <fullName evidence="1">Uncharacterized protein</fullName>
    </submittedName>
</protein>
<keyword evidence="2" id="KW-1185">Reference proteome</keyword>
<reference evidence="1 2" key="1">
    <citation type="submission" date="2015-11" db="EMBL/GenBank/DDBJ databases">
        <title>Draft Genome Sequence of the Strain BR 10423 (Rhizobium sp.) isolated from nodules of Mimosa pudica.</title>
        <authorList>
            <person name="Barauna A.C."/>
            <person name="Zilli J.E."/>
            <person name="Simoes-Araujo J.L."/>
            <person name="Reis V.M."/>
            <person name="James E.K."/>
            <person name="Reis F.B.Jr."/>
            <person name="Rouws L.F."/>
            <person name="Passos S.R."/>
            <person name="Gois S.R."/>
        </authorList>
    </citation>
    <scope>NUCLEOTIDE SEQUENCE [LARGE SCALE GENOMIC DNA]</scope>
    <source>
        <strain evidence="1 2">BR10423</strain>
    </source>
</reference>
<evidence type="ECO:0000313" key="1">
    <source>
        <dbReference type="EMBL" id="KWV51073.1"/>
    </source>
</evidence>
<dbReference type="RefSeq" id="WP_025661155.1">
    <property type="nucleotide sequence ID" value="NZ_LNCD01000082.1"/>
</dbReference>
<proteinExistence type="predicted"/>
<evidence type="ECO:0000313" key="2">
    <source>
        <dbReference type="Proteomes" id="UP000068164"/>
    </source>
</evidence>
<gene>
    <name evidence="1" type="ORF">AS026_07025</name>
</gene>
<organism evidence="1 2">
    <name type="scientific">Rhizobium altiplani</name>
    <dbReference type="NCBI Taxonomy" id="1864509"/>
    <lineage>
        <taxon>Bacteria</taxon>
        <taxon>Pseudomonadati</taxon>
        <taxon>Pseudomonadota</taxon>
        <taxon>Alphaproteobacteria</taxon>
        <taxon>Hyphomicrobiales</taxon>
        <taxon>Rhizobiaceae</taxon>
        <taxon>Rhizobium/Agrobacterium group</taxon>
        <taxon>Rhizobium</taxon>
    </lineage>
</organism>
<dbReference type="OrthoDB" id="7628592at2"/>
<name>A0A109JLG1_9HYPH</name>
<dbReference type="AlphaFoldDB" id="A0A109JLG1"/>
<accession>A0A109JLG1</accession>
<sequence>MSEFRLAFPACVIAGKHQLTTEDIGLLRKHTFPEGIRTADDVVAMLALNNSCPAKCPEWNSFFVEQLAGFIVNYSYPQGSLDEINVAWLIRMVATDGVVNSELELELVLHVMEIAVNVPDELRAFALDQLRLALAENVGGYRLSRAVDRKGITRQDIDYMMRVLRGISDAGVISAPPLTWGVMMRIAEATLPAGNHPRWADILSALQLADYAEAPRRSRWLRIVDDSFCNETAVA</sequence>
<dbReference type="Proteomes" id="UP000068164">
    <property type="component" value="Unassembled WGS sequence"/>
</dbReference>
<dbReference type="EMBL" id="LNCD01000082">
    <property type="protein sequence ID" value="KWV51073.1"/>
    <property type="molecule type" value="Genomic_DNA"/>
</dbReference>